<sequence length="100" mass="11233">MLTTCTPIRDWGGRVGIEEDLLQTLIDLGYNLEFDANKVSLQDFFGEYGEEGIRAAITKVQEKKRQPRNPGALLKSFFDGGLSNAEIFDYSTRDQEAQIA</sequence>
<accession>A0A6H1ZJF8</accession>
<protein>
    <submittedName>
        <fullName evidence="1">Uncharacterized protein</fullName>
    </submittedName>
</protein>
<dbReference type="EMBL" id="MT144050">
    <property type="protein sequence ID" value="QJA47599.1"/>
    <property type="molecule type" value="Genomic_DNA"/>
</dbReference>
<evidence type="ECO:0000313" key="1">
    <source>
        <dbReference type="EMBL" id="QJA47599.1"/>
    </source>
</evidence>
<dbReference type="AlphaFoldDB" id="A0A6H1ZJF8"/>
<name>A0A6H1ZJF8_9ZZZZ</name>
<reference evidence="1" key="1">
    <citation type="submission" date="2020-03" db="EMBL/GenBank/DDBJ databases">
        <title>The deep terrestrial virosphere.</title>
        <authorList>
            <person name="Holmfeldt K."/>
            <person name="Nilsson E."/>
            <person name="Simone D."/>
            <person name="Lopez-Fernandez M."/>
            <person name="Wu X."/>
            <person name="de Brujin I."/>
            <person name="Lundin D."/>
            <person name="Andersson A."/>
            <person name="Bertilsson S."/>
            <person name="Dopson M."/>
        </authorList>
    </citation>
    <scope>NUCLEOTIDE SEQUENCE</scope>
    <source>
        <strain evidence="1">TM448A00705</strain>
        <strain evidence="2">TM448B01003</strain>
    </source>
</reference>
<organism evidence="1">
    <name type="scientific">viral metagenome</name>
    <dbReference type="NCBI Taxonomy" id="1070528"/>
    <lineage>
        <taxon>unclassified sequences</taxon>
        <taxon>metagenomes</taxon>
        <taxon>organismal metagenomes</taxon>
    </lineage>
</organism>
<proteinExistence type="predicted"/>
<gene>
    <name evidence="1" type="ORF">TM448A00705_0013</name>
    <name evidence="2" type="ORF">TM448B01003_0008</name>
</gene>
<dbReference type="EMBL" id="MT144684">
    <property type="protein sequence ID" value="QJH97357.1"/>
    <property type="molecule type" value="Genomic_DNA"/>
</dbReference>
<evidence type="ECO:0000313" key="2">
    <source>
        <dbReference type="EMBL" id="QJH97357.1"/>
    </source>
</evidence>